<dbReference type="Pfam" id="PF01507">
    <property type="entry name" value="PAPS_reduct"/>
    <property type="match status" value="1"/>
</dbReference>
<protein>
    <recommendedName>
        <fullName evidence="4">Adenosine 5'-phosphosulfate reductase</fullName>
        <shortName evidence="4">APS reductase</shortName>
        <ecNumber evidence="4">1.8.4.10</ecNumber>
    </recommendedName>
    <alternativeName>
        <fullName evidence="4">5'-adenylylsulfate reductase</fullName>
    </alternativeName>
    <alternativeName>
        <fullName evidence="4">Thioredoxin-dependent 5'-adenylylsulfate reductase</fullName>
    </alternativeName>
</protein>
<comment type="function">
    <text evidence="4">Catalyzes the formation of sulfite from adenosine 5'-phosphosulfate (APS) using thioredoxin as an electron donor.</text>
</comment>
<sequence length="290" mass="30916">MSARNVGRVASAGERIETATGTSSGLRSDAGASRNPAPAQPGFETLAGARSSTRKRDADELRALAESGNVEFGNGTDHEASARDVVAWVAEHFATDAAAVACSMADAVLPHVIAEQLPGVDVLFLDTGYHFAETYVTRDEVARALDVRIVDVLPEQTVAQQDAEFGAELFSRDPGLCCARRKVAPLQQALGGYEVWFTGVRRDEAPTRSNTPLVQWDERNGLVKVNPLAAWTFDELLDYAGANQVPVNLLMSHGYPSIGCAPCTKPVAAGEDPRSGRWAGLAKTECGLHL</sequence>
<feature type="binding site" evidence="4">
    <location>
        <position position="263"/>
    </location>
    <ligand>
        <name>[4Fe-4S] cluster</name>
        <dbReference type="ChEBI" id="CHEBI:49883"/>
    </ligand>
</feature>
<dbReference type="PANTHER" id="PTHR46509">
    <property type="entry name" value="PHOSPHOADENOSINE PHOSPHOSULFATE REDUCTASE"/>
    <property type="match status" value="1"/>
</dbReference>
<feature type="binding site" evidence="4">
    <location>
        <position position="177"/>
    </location>
    <ligand>
        <name>[4Fe-4S] cluster</name>
        <dbReference type="ChEBI" id="CHEBI:49883"/>
    </ligand>
</feature>
<feature type="active site" description="Nucleophile; cysteine thiosulfonate intermediate" evidence="4">
    <location>
        <position position="286"/>
    </location>
</feature>
<accession>A0ABN2K7M8</accession>
<feature type="domain" description="Phosphoadenosine phosphosulphate reductase" evidence="6">
    <location>
        <begin position="100"/>
        <end position="266"/>
    </location>
</feature>
<evidence type="ECO:0000256" key="5">
    <source>
        <dbReference type="SAM" id="MobiDB-lite"/>
    </source>
</evidence>
<dbReference type="EMBL" id="BAAANH010000001">
    <property type="protein sequence ID" value="GAA1750041.1"/>
    <property type="molecule type" value="Genomic_DNA"/>
</dbReference>
<proteinExistence type="inferred from homology"/>
<feature type="region of interest" description="Disordered" evidence="5">
    <location>
        <begin position="1"/>
        <end position="55"/>
    </location>
</feature>
<keyword evidence="4" id="KW-0408">Iron</keyword>
<dbReference type="SUPFAM" id="SSF52402">
    <property type="entry name" value="Adenine nucleotide alpha hydrolases-like"/>
    <property type="match status" value="1"/>
</dbReference>
<dbReference type="NCBIfam" id="TIGR00434">
    <property type="entry name" value="cysH"/>
    <property type="match status" value="1"/>
</dbReference>
<evidence type="ECO:0000259" key="6">
    <source>
        <dbReference type="Pfam" id="PF01507"/>
    </source>
</evidence>
<comment type="catalytic activity">
    <reaction evidence="4">
        <text>[thioredoxin]-disulfide + sulfite + AMP + 2 H(+) = adenosine 5'-phosphosulfate + [thioredoxin]-dithiol</text>
        <dbReference type="Rhea" id="RHEA:21976"/>
        <dbReference type="Rhea" id="RHEA-COMP:10698"/>
        <dbReference type="Rhea" id="RHEA-COMP:10700"/>
        <dbReference type="ChEBI" id="CHEBI:15378"/>
        <dbReference type="ChEBI" id="CHEBI:17359"/>
        <dbReference type="ChEBI" id="CHEBI:29950"/>
        <dbReference type="ChEBI" id="CHEBI:50058"/>
        <dbReference type="ChEBI" id="CHEBI:58243"/>
        <dbReference type="ChEBI" id="CHEBI:456215"/>
        <dbReference type="EC" id="1.8.4.10"/>
    </reaction>
</comment>
<comment type="caution">
    <text evidence="7">The sequence shown here is derived from an EMBL/GenBank/DDBJ whole genome shotgun (WGS) entry which is preliminary data.</text>
</comment>
<keyword evidence="4" id="KW-0411">Iron-sulfur</keyword>
<organism evidence="7 8">
    <name type="scientific">Agromyces humatus</name>
    <dbReference type="NCBI Taxonomy" id="279573"/>
    <lineage>
        <taxon>Bacteria</taxon>
        <taxon>Bacillati</taxon>
        <taxon>Actinomycetota</taxon>
        <taxon>Actinomycetes</taxon>
        <taxon>Micrococcales</taxon>
        <taxon>Microbacteriaceae</taxon>
        <taxon>Agromyces</taxon>
    </lineage>
</organism>
<evidence type="ECO:0000256" key="1">
    <source>
        <dbReference type="ARBA" id="ARBA00009732"/>
    </source>
</evidence>
<keyword evidence="4" id="KW-0479">Metal-binding</keyword>
<keyword evidence="4" id="KW-0963">Cytoplasm</keyword>
<dbReference type="Gene3D" id="3.40.50.620">
    <property type="entry name" value="HUPs"/>
    <property type="match status" value="1"/>
</dbReference>
<evidence type="ECO:0000313" key="7">
    <source>
        <dbReference type="EMBL" id="GAA1750041.1"/>
    </source>
</evidence>
<dbReference type="CDD" id="cd23945">
    <property type="entry name" value="PAPS_reductase"/>
    <property type="match status" value="1"/>
</dbReference>
<reference evidence="7 8" key="1">
    <citation type="journal article" date="2019" name="Int. J. Syst. Evol. Microbiol.">
        <title>The Global Catalogue of Microorganisms (GCM) 10K type strain sequencing project: providing services to taxonomists for standard genome sequencing and annotation.</title>
        <authorList>
            <consortium name="The Broad Institute Genomics Platform"/>
            <consortium name="The Broad Institute Genome Sequencing Center for Infectious Disease"/>
            <person name="Wu L."/>
            <person name="Ma J."/>
        </authorList>
    </citation>
    <scope>NUCLEOTIDE SEQUENCE [LARGE SCALE GENOMIC DNA]</scope>
    <source>
        <strain evidence="7 8">JCM 14319</strain>
    </source>
</reference>
<comment type="similarity">
    <text evidence="1 4">Belongs to the PAPS reductase family. CysH subfamily.</text>
</comment>
<evidence type="ECO:0000313" key="8">
    <source>
        <dbReference type="Proteomes" id="UP001500506"/>
    </source>
</evidence>
<feature type="binding site" evidence="4">
    <location>
        <position position="260"/>
    </location>
    <ligand>
        <name>[4Fe-4S] cluster</name>
        <dbReference type="ChEBI" id="CHEBI:49883"/>
    </ligand>
</feature>
<evidence type="ECO:0000256" key="4">
    <source>
        <dbReference type="HAMAP-Rule" id="MF_00063"/>
    </source>
</evidence>
<dbReference type="Proteomes" id="UP001500506">
    <property type="component" value="Unassembled WGS sequence"/>
</dbReference>
<dbReference type="InterPro" id="IPR004511">
    <property type="entry name" value="PAPS/APS_Rdtase"/>
</dbReference>
<dbReference type="NCBIfam" id="NF002537">
    <property type="entry name" value="PRK02090.1"/>
    <property type="match status" value="1"/>
</dbReference>
<comment type="subcellular location">
    <subcellularLocation>
        <location evidence="4">Cytoplasm</location>
    </subcellularLocation>
</comment>
<dbReference type="EC" id="1.8.4.10" evidence="4"/>
<name>A0ABN2K7M8_9MICO</name>
<keyword evidence="2 4" id="KW-0560">Oxidoreductase</keyword>
<dbReference type="HAMAP" id="MF_00063">
    <property type="entry name" value="CysH"/>
    <property type="match status" value="1"/>
</dbReference>
<dbReference type="PANTHER" id="PTHR46509:SF1">
    <property type="entry name" value="PHOSPHOADENOSINE PHOSPHOSULFATE REDUCTASE"/>
    <property type="match status" value="1"/>
</dbReference>
<feature type="binding site" evidence="4">
    <location>
        <position position="178"/>
    </location>
    <ligand>
        <name>[4Fe-4S] cluster</name>
        <dbReference type="ChEBI" id="CHEBI:49883"/>
    </ligand>
</feature>
<comment type="pathway">
    <text evidence="3 4">Sulfur metabolism; hydrogen sulfide biosynthesis; sulfite from sulfate.</text>
</comment>
<dbReference type="RefSeq" id="WP_232496864.1">
    <property type="nucleotide sequence ID" value="NZ_BAAANH010000001.1"/>
</dbReference>
<dbReference type="InterPro" id="IPR002500">
    <property type="entry name" value="PAPS_reduct_dom"/>
</dbReference>
<gene>
    <name evidence="4" type="primary">cysH</name>
    <name evidence="7" type="ORF">GCM10009747_04220</name>
</gene>
<keyword evidence="8" id="KW-1185">Reference proteome</keyword>
<evidence type="ECO:0000256" key="3">
    <source>
        <dbReference type="ARBA" id="ARBA00024327"/>
    </source>
</evidence>
<comment type="cofactor">
    <cofactor evidence="4">
        <name>[4Fe-4S] cluster</name>
        <dbReference type="ChEBI" id="CHEBI:49883"/>
    </cofactor>
    <text evidence="4">Binds 1 [4Fe-4S] cluster per subunit.</text>
</comment>
<dbReference type="InterPro" id="IPR014729">
    <property type="entry name" value="Rossmann-like_a/b/a_fold"/>
</dbReference>
<evidence type="ECO:0000256" key="2">
    <source>
        <dbReference type="ARBA" id="ARBA00023002"/>
    </source>
</evidence>